<reference evidence="5 6" key="1">
    <citation type="submission" date="2016-11" db="EMBL/GenBank/DDBJ databases">
        <authorList>
            <person name="Jaros S."/>
            <person name="Januszkiewicz K."/>
            <person name="Wedrychowicz H."/>
        </authorList>
    </citation>
    <scope>NUCLEOTIDE SEQUENCE [LARGE SCALE GENOMIC DNA]</scope>
    <source>
        <strain evidence="5 6">DSM 14809</strain>
    </source>
</reference>
<keyword evidence="2 5" id="KW-0378">Hydrolase</keyword>
<dbReference type="InterPro" id="IPR008979">
    <property type="entry name" value="Galactose-bd-like_sf"/>
</dbReference>
<dbReference type="OrthoDB" id="9762066at2"/>
<dbReference type="SUPFAM" id="SSF49303">
    <property type="entry name" value="beta-Galactosidase/glucuronidase domain"/>
    <property type="match status" value="1"/>
</dbReference>
<comment type="similarity">
    <text evidence="1">Belongs to the glycosyl hydrolase 2 family.</text>
</comment>
<gene>
    <name evidence="5" type="ORF">SAMN02745725_00559</name>
</gene>
<dbReference type="InterPro" id="IPR051913">
    <property type="entry name" value="GH2_Domain-Containing"/>
</dbReference>
<dbReference type="InterPro" id="IPR032311">
    <property type="entry name" value="DUF4982"/>
</dbReference>
<sequence>MKRLEFNSNWDFETKEKKINNITLPHDAQLLDGRRADSAGGSGHGYFVGNVYEYEKRFAAPDEWKNQHVEILFGGVYRNCEVRLNGKKLGDHRYGYTQFTFDLDNALEYGRENILQVTVDNSKLPNSRWYTGGGIYRPVYLLIGNRKHITFQGVKVTTLDIDPAKVRVQVAANCGDIKVDIIKDGNVIANTVGADSEVLINDALLWSDETPELYEAHVMLYENGTLVDETTEKFGIRKIAWSNNGLFVNGKETLLRGGCVHHDNGIIGAASLPESEWRRVCILKEQGFNAIRSSHNPASTAMLEACDYYGIYVMDEAFDMWYVRKTKYDYGMDFKECWKSDVRTMVERDYNHPSVIMYSIGNEVSEPGKPEGVEQGKEIVSFIKSIDSSRAITGGMNLMIMSQYANGKGQYDNVDKEQSASEADDGKAKNASLFFNMMASFIGPGMNKAGNSDKVDKLTSPILDALDITGYNYANGRYPLDGEKHPDRVVVGSETFPYEIGKNWDMVKKYPYLIGDFMWTAWDYIGEAGLGAWSYTGGMPFNRPYPWVLGGAGVIDILGNPDASAGYAKVVWHITDKPVIGVRPVNHPGVRVSKSVWRGTNAIESWSWKGCEGNKAEVEVFADAYQVELLLNGKSLGRKKIKDYKAIFKTKYQPGELTAIAYDINGNMLSRSSLKSADESMVCICPEKDKYEVGDIAYININIQDNEGIVESNSDEKIEVSVEGGELLGFGSANPCTKEDFTSGEYTTYYGRAQAIVRITENECTITANDGNMVVEKVI</sequence>
<protein>
    <submittedName>
        <fullName evidence="5">Glycosyl hydrolases family 2</fullName>
    </submittedName>
</protein>
<evidence type="ECO:0000313" key="5">
    <source>
        <dbReference type="EMBL" id="SHI51138.1"/>
    </source>
</evidence>
<dbReference type="InterPro" id="IPR036156">
    <property type="entry name" value="Beta-gal/glucu_dom_sf"/>
</dbReference>
<dbReference type="InterPro" id="IPR040605">
    <property type="entry name" value="Glyco_hydro2_dom5"/>
</dbReference>
<evidence type="ECO:0000256" key="1">
    <source>
        <dbReference type="ARBA" id="ARBA00007401"/>
    </source>
</evidence>
<dbReference type="InterPro" id="IPR000253">
    <property type="entry name" value="FHA_dom"/>
</dbReference>
<dbReference type="PANTHER" id="PTHR42732">
    <property type="entry name" value="BETA-GALACTOSIDASE"/>
    <property type="match status" value="1"/>
</dbReference>
<dbReference type="Pfam" id="PF02836">
    <property type="entry name" value="Glyco_hydro_2_C"/>
    <property type="match status" value="1"/>
</dbReference>
<keyword evidence="6" id="KW-1185">Reference proteome</keyword>
<dbReference type="Proteomes" id="UP000184185">
    <property type="component" value="Unassembled WGS sequence"/>
</dbReference>
<name>A0A1M6BRI5_PSEXY</name>
<evidence type="ECO:0000256" key="3">
    <source>
        <dbReference type="ARBA" id="ARBA00023295"/>
    </source>
</evidence>
<evidence type="ECO:0000313" key="6">
    <source>
        <dbReference type="Proteomes" id="UP000184185"/>
    </source>
</evidence>
<organism evidence="5 6">
    <name type="scientific">Pseudobutyrivibrio xylanivorans DSM 14809</name>
    <dbReference type="NCBI Taxonomy" id="1123012"/>
    <lineage>
        <taxon>Bacteria</taxon>
        <taxon>Bacillati</taxon>
        <taxon>Bacillota</taxon>
        <taxon>Clostridia</taxon>
        <taxon>Lachnospirales</taxon>
        <taxon>Lachnospiraceae</taxon>
        <taxon>Pseudobutyrivibrio</taxon>
    </lineage>
</organism>
<evidence type="ECO:0000259" key="4">
    <source>
        <dbReference type="PROSITE" id="PS50006"/>
    </source>
</evidence>
<evidence type="ECO:0000256" key="2">
    <source>
        <dbReference type="ARBA" id="ARBA00022801"/>
    </source>
</evidence>
<dbReference type="GO" id="GO:0004553">
    <property type="term" value="F:hydrolase activity, hydrolyzing O-glycosyl compounds"/>
    <property type="evidence" value="ECO:0007669"/>
    <property type="project" value="InterPro"/>
</dbReference>
<dbReference type="SUPFAM" id="SSF49785">
    <property type="entry name" value="Galactose-binding domain-like"/>
    <property type="match status" value="1"/>
</dbReference>
<dbReference type="InterPro" id="IPR017853">
    <property type="entry name" value="GH"/>
</dbReference>
<dbReference type="Pfam" id="PF22666">
    <property type="entry name" value="Glyco_hydro_2_N2"/>
    <property type="match status" value="1"/>
</dbReference>
<dbReference type="Pfam" id="PF16355">
    <property type="entry name" value="DUF4982"/>
    <property type="match status" value="1"/>
</dbReference>
<dbReference type="Gene3D" id="3.20.20.80">
    <property type="entry name" value="Glycosidases"/>
    <property type="match status" value="1"/>
</dbReference>
<dbReference type="InterPro" id="IPR013783">
    <property type="entry name" value="Ig-like_fold"/>
</dbReference>
<dbReference type="Gene3D" id="2.60.40.10">
    <property type="entry name" value="Immunoglobulins"/>
    <property type="match status" value="3"/>
</dbReference>
<dbReference type="EMBL" id="FQYQ01000002">
    <property type="protein sequence ID" value="SHI51138.1"/>
    <property type="molecule type" value="Genomic_DNA"/>
</dbReference>
<dbReference type="InterPro" id="IPR006102">
    <property type="entry name" value="Ig-like_GH2"/>
</dbReference>
<dbReference type="PANTHER" id="PTHR42732:SF1">
    <property type="entry name" value="BETA-MANNOSIDASE"/>
    <property type="match status" value="1"/>
</dbReference>
<dbReference type="InterPro" id="IPR054593">
    <property type="entry name" value="Beta-mannosidase-like_N2"/>
</dbReference>
<dbReference type="Pfam" id="PF18565">
    <property type="entry name" value="Glyco_hydro2_C5"/>
    <property type="match status" value="1"/>
</dbReference>
<dbReference type="PROSITE" id="PS50006">
    <property type="entry name" value="FHA_DOMAIN"/>
    <property type="match status" value="1"/>
</dbReference>
<dbReference type="RefSeq" id="WP_072912418.1">
    <property type="nucleotide sequence ID" value="NZ_FQYQ01000002.1"/>
</dbReference>
<dbReference type="GO" id="GO:0005975">
    <property type="term" value="P:carbohydrate metabolic process"/>
    <property type="evidence" value="ECO:0007669"/>
    <property type="project" value="InterPro"/>
</dbReference>
<dbReference type="AlphaFoldDB" id="A0A1M6BRI5"/>
<dbReference type="InterPro" id="IPR006101">
    <property type="entry name" value="Glyco_hydro_2"/>
</dbReference>
<accession>A0A1M6BRI5</accession>
<dbReference type="SUPFAM" id="SSF51445">
    <property type="entry name" value="(Trans)glycosidases"/>
    <property type="match status" value="1"/>
</dbReference>
<proteinExistence type="inferred from homology"/>
<dbReference type="InterPro" id="IPR006103">
    <property type="entry name" value="Glyco_hydro_2_cat"/>
</dbReference>
<dbReference type="PRINTS" id="PR00132">
    <property type="entry name" value="GLHYDRLASE2"/>
</dbReference>
<keyword evidence="3" id="KW-0326">Glycosidase</keyword>
<dbReference type="Pfam" id="PF00703">
    <property type="entry name" value="Glyco_hydro_2"/>
    <property type="match status" value="1"/>
</dbReference>
<dbReference type="Gene3D" id="2.60.120.260">
    <property type="entry name" value="Galactose-binding domain-like"/>
    <property type="match status" value="1"/>
</dbReference>
<feature type="domain" description="FHA" evidence="4">
    <location>
        <begin position="190"/>
        <end position="253"/>
    </location>
</feature>